<reference evidence="4" key="1">
    <citation type="journal article" date="2017" name="Nat. Microbiol.">
        <title>Global analysis of biosynthetic gene clusters reveals vast potential of secondary metabolite production in Penicillium species.</title>
        <authorList>
            <person name="Nielsen J.C."/>
            <person name="Grijseels S."/>
            <person name="Prigent S."/>
            <person name="Ji B."/>
            <person name="Dainat J."/>
            <person name="Nielsen K.F."/>
            <person name="Frisvad J.C."/>
            <person name="Workman M."/>
            <person name="Nielsen J."/>
        </authorList>
    </citation>
    <scope>NUCLEOTIDE SEQUENCE [LARGE SCALE GENOMIC DNA]</scope>
    <source>
        <strain evidence="4">IBT 31811</strain>
    </source>
</reference>
<keyword evidence="4" id="KW-1185">Reference proteome</keyword>
<evidence type="ECO:0000313" key="3">
    <source>
        <dbReference type="EMBL" id="OQD73772.1"/>
    </source>
</evidence>
<feature type="compositionally biased region" description="Low complexity" evidence="2">
    <location>
        <begin position="123"/>
        <end position="132"/>
    </location>
</feature>
<evidence type="ECO:0000256" key="2">
    <source>
        <dbReference type="SAM" id="MobiDB-lite"/>
    </source>
</evidence>
<proteinExistence type="predicted"/>
<accession>A0A1V6PAS8</accession>
<dbReference type="AlphaFoldDB" id="A0A1V6PAS8"/>
<comment type="caution">
    <text evidence="3">The sequence shown here is derived from an EMBL/GenBank/DDBJ whole genome shotgun (WGS) entry which is preliminary data.</text>
</comment>
<name>A0A1V6PAS8_9EURO</name>
<protein>
    <submittedName>
        <fullName evidence="3">Uncharacterized protein</fullName>
    </submittedName>
</protein>
<evidence type="ECO:0000313" key="4">
    <source>
        <dbReference type="Proteomes" id="UP000191672"/>
    </source>
</evidence>
<dbReference type="EMBL" id="MDYN01000196">
    <property type="protein sequence ID" value="OQD73772.1"/>
    <property type="molecule type" value="Genomic_DNA"/>
</dbReference>
<gene>
    <name evidence="3" type="ORF">PENANT_c196G10494</name>
</gene>
<sequence>MPPQRRPLALQSPFPMLNVHQDRHYHPTRRVEGIMTGIYAEMSRMQHEHKEAMLMLQNHNTMLRALANENASVEEQNQSLLEHIKILERENCALELKNNKLMSKLAEKRLQHSDPSDEKPPHSSTSISYMSSEMADNSSDKVSYTELELQRCFEIIQGNKKVPQAKCLGCFKIRAKNTTRQSEHVNKCIKAQALMDPETATGKKQKLL</sequence>
<keyword evidence="1" id="KW-0175">Coiled coil</keyword>
<feature type="compositionally biased region" description="Basic and acidic residues" evidence="2">
    <location>
        <begin position="108"/>
        <end position="121"/>
    </location>
</feature>
<organism evidence="3 4">
    <name type="scientific">Penicillium antarcticum</name>
    <dbReference type="NCBI Taxonomy" id="416450"/>
    <lineage>
        <taxon>Eukaryota</taxon>
        <taxon>Fungi</taxon>
        <taxon>Dikarya</taxon>
        <taxon>Ascomycota</taxon>
        <taxon>Pezizomycotina</taxon>
        <taxon>Eurotiomycetes</taxon>
        <taxon>Eurotiomycetidae</taxon>
        <taxon>Eurotiales</taxon>
        <taxon>Aspergillaceae</taxon>
        <taxon>Penicillium</taxon>
    </lineage>
</organism>
<feature type="non-terminal residue" evidence="3">
    <location>
        <position position="208"/>
    </location>
</feature>
<evidence type="ECO:0000256" key="1">
    <source>
        <dbReference type="SAM" id="Coils"/>
    </source>
</evidence>
<dbReference type="Proteomes" id="UP000191672">
    <property type="component" value="Unassembled WGS sequence"/>
</dbReference>
<feature type="region of interest" description="Disordered" evidence="2">
    <location>
        <begin position="108"/>
        <end position="134"/>
    </location>
</feature>
<feature type="coiled-coil region" evidence="1">
    <location>
        <begin position="56"/>
        <end position="90"/>
    </location>
</feature>